<dbReference type="GeneID" id="68119202"/>
<feature type="domain" description="Alpha-2-macroglobulin" evidence="1">
    <location>
        <begin position="43"/>
        <end position="133"/>
    </location>
</feature>
<organism evidence="2 3">
    <name type="scientific">Naegleria fowleri</name>
    <name type="common">Brain eating amoeba</name>
    <dbReference type="NCBI Taxonomy" id="5763"/>
    <lineage>
        <taxon>Eukaryota</taxon>
        <taxon>Discoba</taxon>
        <taxon>Heterolobosea</taxon>
        <taxon>Tetramitia</taxon>
        <taxon>Eutetramitia</taxon>
        <taxon>Vahlkampfiidae</taxon>
        <taxon>Naegleria</taxon>
    </lineage>
</organism>
<gene>
    <name evidence="2" type="ORF">FDP41_011987</name>
</gene>
<proteinExistence type="predicted"/>
<sequence>MFGFQFGKEGIDEKLSQQEAPSVTVGRCGEVKQISVRSNFNPLALFSPKSMTNEQGKANVRFKLPDNLTKYRITADALKGQCKFGIHESSMVAQLPLAIRPSLPRFLNFGDRAEFSCVLQSQVPMNLEVNAVINFTNLKLLDSTKKGLKIKLPAMGRVELRFPMCTESAGIARFQIGVSIATSGINFADMNIHLSVVNKLQAKCFPWWPLKIFYLNLMFQNYESRKRSKELSIVVFLRLLQDNI</sequence>
<dbReference type="VEuPathDB" id="AmoebaDB:NF0069610"/>
<evidence type="ECO:0000259" key="1">
    <source>
        <dbReference type="SMART" id="SM01360"/>
    </source>
</evidence>
<evidence type="ECO:0000313" key="2">
    <source>
        <dbReference type="EMBL" id="KAF0982126.1"/>
    </source>
</evidence>
<dbReference type="PANTHER" id="PTHR40094">
    <property type="entry name" value="ALPHA-2-MACROGLOBULIN HOMOLOG"/>
    <property type="match status" value="1"/>
</dbReference>
<name>A0A6A5C327_NAEFO</name>
<dbReference type="InterPro" id="IPR001599">
    <property type="entry name" value="Macroglobln_a2"/>
</dbReference>
<evidence type="ECO:0000313" key="3">
    <source>
        <dbReference type="Proteomes" id="UP000444721"/>
    </source>
</evidence>
<keyword evidence="3" id="KW-1185">Reference proteome</keyword>
<dbReference type="VEuPathDB" id="AmoebaDB:FDP41_011987"/>
<dbReference type="Proteomes" id="UP000444721">
    <property type="component" value="Unassembled WGS sequence"/>
</dbReference>
<dbReference type="EMBL" id="VFQX01000012">
    <property type="protein sequence ID" value="KAF0982126.1"/>
    <property type="molecule type" value="Genomic_DNA"/>
</dbReference>
<protein>
    <recommendedName>
        <fullName evidence="1">Alpha-2-macroglobulin domain-containing protein</fullName>
    </recommendedName>
</protein>
<dbReference type="PANTHER" id="PTHR40094:SF1">
    <property type="entry name" value="UBIQUITIN DOMAIN-CONTAINING PROTEIN"/>
    <property type="match status" value="1"/>
</dbReference>
<dbReference type="RefSeq" id="XP_044566839.1">
    <property type="nucleotide sequence ID" value="XM_044702456.1"/>
</dbReference>
<dbReference type="GO" id="GO:0004866">
    <property type="term" value="F:endopeptidase inhibitor activity"/>
    <property type="evidence" value="ECO:0007669"/>
    <property type="project" value="InterPro"/>
</dbReference>
<reference evidence="2 3" key="1">
    <citation type="journal article" date="2019" name="Sci. Rep.">
        <title>Nanopore sequencing improves the draft genome of the human pathogenic amoeba Naegleria fowleri.</title>
        <authorList>
            <person name="Liechti N."/>
            <person name="Schurch N."/>
            <person name="Bruggmann R."/>
            <person name="Wittwer M."/>
        </authorList>
    </citation>
    <scope>NUCLEOTIDE SEQUENCE [LARGE SCALE GENOMIC DNA]</scope>
    <source>
        <strain evidence="2 3">ATCC 30894</strain>
    </source>
</reference>
<dbReference type="VEuPathDB" id="AmoebaDB:NfTy_041270"/>
<comment type="caution">
    <text evidence="2">The sequence shown here is derived from an EMBL/GenBank/DDBJ whole genome shotgun (WGS) entry which is preliminary data.</text>
</comment>
<dbReference type="SMART" id="SM01360">
    <property type="entry name" value="A2M"/>
    <property type="match status" value="1"/>
</dbReference>
<accession>A0A6A5C327</accession>
<dbReference type="InterPro" id="IPR051802">
    <property type="entry name" value="YfhM-like"/>
</dbReference>
<dbReference type="Gene3D" id="2.20.130.20">
    <property type="match status" value="1"/>
</dbReference>
<dbReference type="Pfam" id="PF00207">
    <property type="entry name" value="A2M"/>
    <property type="match status" value="1"/>
</dbReference>
<dbReference type="OrthoDB" id="10603351at2759"/>
<dbReference type="AlphaFoldDB" id="A0A6A5C327"/>